<reference evidence="1 2" key="1">
    <citation type="submission" date="2017-02" db="EMBL/GenBank/DDBJ databases">
        <title>Complete genome sequence of Brachyspira hampsonii genomovar I strain NSH-16 (ATCC BAA-2463).</title>
        <authorList>
            <person name="Mirajkar N.S."/>
            <person name="Gebhart C.J."/>
        </authorList>
    </citation>
    <scope>NUCLEOTIDE SEQUENCE [LARGE SCALE GENOMIC DNA]</scope>
    <source>
        <strain evidence="1 2">NSH-16</strain>
    </source>
</reference>
<proteinExistence type="predicted"/>
<accession>A0AAC9TVY0</accession>
<dbReference type="AlphaFoldDB" id="A0AAC9TVY0"/>
<dbReference type="Proteomes" id="UP000264880">
    <property type="component" value="Chromosome"/>
</dbReference>
<dbReference type="EMBL" id="CP019914">
    <property type="protein sequence ID" value="ASJ21894.1"/>
    <property type="molecule type" value="Genomic_DNA"/>
</dbReference>
<sequence>MGFYKDKEEMFRHRAEQSKKQGDRYYALYKQAEEIGDKEETEKNLKLSQKCYQSQKENLEKAEQYKVQSF</sequence>
<name>A0AAC9TVY0_9SPIR</name>
<dbReference type="KEGG" id="bhp:BHAMNSH16_09690"/>
<gene>
    <name evidence="1" type="ORF">BHAMNSH16_09690</name>
</gene>
<protein>
    <submittedName>
        <fullName evidence="1">Uncharacterized protein</fullName>
    </submittedName>
</protein>
<evidence type="ECO:0000313" key="1">
    <source>
        <dbReference type="EMBL" id="ASJ21894.1"/>
    </source>
</evidence>
<dbReference type="RefSeq" id="WP_008729161.1">
    <property type="nucleotide sequence ID" value="NZ_CP019914.1"/>
</dbReference>
<organism evidence="1 2">
    <name type="scientific">Brachyspira hampsonii</name>
    <dbReference type="NCBI Taxonomy" id="1287055"/>
    <lineage>
        <taxon>Bacteria</taxon>
        <taxon>Pseudomonadati</taxon>
        <taxon>Spirochaetota</taxon>
        <taxon>Spirochaetia</taxon>
        <taxon>Brachyspirales</taxon>
        <taxon>Brachyspiraceae</taxon>
        <taxon>Brachyspira</taxon>
    </lineage>
</organism>
<keyword evidence="2" id="KW-1185">Reference proteome</keyword>
<evidence type="ECO:0000313" key="2">
    <source>
        <dbReference type="Proteomes" id="UP000264880"/>
    </source>
</evidence>